<dbReference type="HOGENOM" id="CLU_277796_0_0_1"/>
<evidence type="ECO:0000256" key="10">
    <source>
        <dbReference type="ARBA" id="ARBA00023242"/>
    </source>
</evidence>
<dbReference type="GO" id="GO:0000209">
    <property type="term" value="P:protein polyubiquitination"/>
    <property type="evidence" value="ECO:0007669"/>
    <property type="project" value="TreeGrafter"/>
</dbReference>
<dbReference type="GO" id="GO:0005737">
    <property type="term" value="C:cytoplasm"/>
    <property type="evidence" value="ECO:0007669"/>
    <property type="project" value="UniProtKB-SubCell"/>
</dbReference>
<dbReference type="PANTHER" id="PTHR13931">
    <property type="entry name" value="UBIQUITINATION FACTOR E4"/>
    <property type="match status" value="1"/>
</dbReference>
<dbReference type="SMART" id="SM00504">
    <property type="entry name" value="Ubox"/>
    <property type="match status" value="1"/>
</dbReference>
<dbReference type="RefSeq" id="XP_002180093.1">
    <property type="nucleotide sequence ID" value="XM_002180057.1"/>
</dbReference>
<dbReference type="PaxDb" id="2850-Phatr12538"/>
<feature type="compositionally biased region" description="Basic and acidic residues" evidence="11">
    <location>
        <begin position="125"/>
        <end position="155"/>
    </location>
</feature>
<sequence>MSGFLPDLANWALRGGAGSGRNAEEGSSHEEESPPDNTGPVLTPEEVRAQRLARMDALQQAQRQEQAASVSRSTDGDALASREAQSSEGNNNNNNNNKLESSTGSATPQPMDTDETSSSPPISKPTDERNLSEAKEQTKKKAKNEPMDPEKKLQRNKEMLLHKILEITLKGSSMAKSNSASMALSMNASSSAVVVDIGDTAITAQTIAEILATRLSLPAIDPALNTVPPPKPLLVYLGLCHRRASEELKTLRQSSKSPDTEIMDILEECQRQVVNYAASTLMEPDLFELGADGALQLAKCLLSSVTEHNTAITFGMNGAASSFYHLVCDELVQQDSSALFTAINSVVDYFSELLRKCESVVDGVEGADGSPMLIVSALASTCQHKKAAEAVSQSASFLLPAAGTPEAAQIVRPPMPANMTGNSFLQMLAGEGNRPYMKRSGPGLEKETLLGLILRVGAPKNNTAFSPSSVLRQSLVSMENTNTTQRSASARSQVMQWFMDALDVNANASAMRPDPSKVSSSSLLLNMSVVLLKLCDPFVDDGKKQHLIDPGFVSSLEAHNGVFATSGEHAVSRLGEMDDSRMIDSYSPKNSFIPQCFFLCARSLHFGIVPQLSYHESLLRHISHLHWQISNRNGDLQSDPQFALMVSKQRSSEVALFEEEMVKDTLRFGNFVAKVLFDMDDDTLRTMPEDFVSDMCDIIMAIAKLKPKMLRNLEFRYVFKLVVKLLSAKYASMVRNYNLRAMLGDVLYELFMPPETGDRRDVPASVSTDLLAGGQTFVLSDTAAQETLAPSLLLLYGEVEHTGYYDKMSHRAKIASLIKYLWNSPEHRPAFRRITQDRASFIKFANGIINETNTLIATVMQKLPEIREAQEKMKNQQDWGRLTEDEQSQVSSRLDDNEREVKYALPLCNKTLQMFGYLNTDGDIRELFLLEELCPRLVAMLLHVLTKLVGAKGLDLKVDNPEQYDFRPKEMLRDLCAIFSLFASSSVFQVECAKAGCDPNLLRSAVKTTRKLNLLTGESMIAFESLPELVELASRTVLADEAFLADAPDEFLDEILSTFMKDPVVLPSGHFVDRSTITQHLLNDPIDPFNREPMTVEDIRPATELKARMDAWLAGKKGFAP</sequence>
<gene>
    <name evidence="13" type="primary">hUfd2</name>
    <name evidence="13" type="ORF">PHATRDRAFT_45922</name>
</gene>
<feature type="region of interest" description="Disordered" evidence="11">
    <location>
        <begin position="1"/>
        <end position="155"/>
    </location>
</feature>
<dbReference type="Proteomes" id="UP000000759">
    <property type="component" value="Chromosome 8"/>
</dbReference>
<dbReference type="GO" id="GO:0000151">
    <property type="term" value="C:ubiquitin ligase complex"/>
    <property type="evidence" value="ECO:0007669"/>
    <property type="project" value="InterPro"/>
</dbReference>
<dbReference type="PANTHER" id="PTHR13931:SF2">
    <property type="entry name" value="UBIQUITIN CONJUGATION FACTOR E4 B"/>
    <property type="match status" value="1"/>
</dbReference>
<dbReference type="InterPro" id="IPR019474">
    <property type="entry name" value="Ub_conjug_fac_E4_core"/>
</dbReference>
<evidence type="ECO:0000256" key="11">
    <source>
        <dbReference type="SAM" id="MobiDB-lite"/>
    </source>
</evidence>
<evidence type="ECO:0000256" key="9">
    <source>
        <dbReference type="ARBA" id="ARBA00022786"/>
    </source>
</evidence>
<comment type="catalytic activity">
    <reaction evidence="1">
        <text>S-ubiquitinyl-[E2 ubiquitin-conjugating enzyme]-L-cysteine + [acceptor protein]-L-lysine = [E2 ubiquitin-conjugating enzyme]-L-cysteine + N(6)-ubiquitinyl-[acceptor protein]-L-lysine.</text>
        <dbReference type="EC" id="2.3.2.27"/>
    </reaction>
</comment>
<dbReference type="KEGG" id="pti:PHATRDRAFT_45922"/>
<evidence type="ECO:0000313" key="14">
    <source>
        <dbReference type="Proteomes" id="UP000000759"/>
    </source>
</evidence>
<reference evidence="13 14" key="1">
    <citation type="journal article" date="2008" name="Nature">
        <title>The Phaeodactylum genome reveals the evolutionary history of diatom genomes.</title>
        <authorList>
            <person name="Bowler C."/>
            <person name="Allen A.E."/>
            <person name="Badger J.H."/>
            <person name="Grimwood J."/>
            <person name="Jabbari K."/>
            <person name="Kuo A."/>
            <person name="Maheswari U."/>
            <person name="Martens C."/>
            <person name="Maumus F."/>
            <person name="Otillar R.P."/>
            <person name="Rayko E."/>
            <person name="Salamov A."/>
            <person name="Vandepoele K."/>
            <person name="Beszteri B."/>
            <person name="Gruber A."/>
            <person name="Heijde M."/>
            <person name="Katinka M."/>
            <person name="Mock T."/>
            <person name="Valentin K."/>
            <person name="Verret F."/>
            <person name="Berges J.A."/>
            <person name="Brownlee C."/>
            <person name="Cadoret J.P."/>
            <person name="Chiovitti A."/>
            <person name="Choi C.J."/>
            <person name="Coesel S."/>
            <person name="De Martino A."/>
            <person name="Detter J.C."/>
            <person name="Durkin C."/>
            <person name="Falciatore A."/>
            <person name="Fournet J."/>
            <person name="Haruta M."/>
            <person name="Huysman M.J."/>
            <person name="Jenkins B.D."/>
            <person name="Jiroutova K."/>
            <person name="Jorgensen R.E."/>
            <person name="Joubert Y."/>
            <person name="Kaplan A."/>
            <person name="Kroger N."/>
            <person name="Kroth P.G."/>
            <person name="La Roche J."/>
            <person name="Lindquist E."/>
            <person name="Lommer M."/>
            <person name="Martin-Jezequel V."/>
            <person name="Lopez P.J."/>
            <person name="Lucas S."/>
            <person name="Mangogna M."/>
            <person name="McGinnis K."/>
            <person name="Medlin L.K."/>
            <person name="Montsant A."/>
            <person name="Oudot-Le Secq M.P."/>
            <person name="Napoli C."/>
            <person name="Obornik M."/>
            <person name="Parker M.S."/>
            <person name="Petit J.L."/>
            <person name="Porcel B.M."/>
            <person name="Poulsen N."/>
            <person name="Robison M."/>
            <person name="Rychlewski L."/>
            <person name="Rynearson T.A."/>
            <person name="Schmutz J."/>
            <person name="Shapiro H."/>
            <person name="Siaut M."/>
            <person name="Stanley M."/>
            <person name="Sussman M.R."/>
            <person name="Taylor A.R."/>
            <person name="Vardi A."/>
            <person name="von Dassow P."/>
            <person name="Vyverman W."/>
            <person name="Willis A."/>
            <person name="Wyrwicz L.S."/>
            <person name="Rokhsar D.S."/>
            <person name="Weissenbach J."/>
            <person name="Armbrust E.V."/>
            <person name="Green B.R."/>
            <person name="Van de Peer Y."/>
            <person name="Grigoriev I.V."/>
        </authorList>
    </citation>
    <scope>NUCLEOTIDE SEQUENCE [LARGE SCALE GENOMIC DNA]</scope>
    <source>
        <strain evidence="13 14">CCAP 1055/1</strain>
    </source>
</reference>
<dbReference type="EC" id="2.3.2.27" evidence="6"/>
<evidence type="ECO:0000256" key="4">
    <source>
        <dbReference type="ARBA" id="ARBA00004906"/>
    </source>
</evidence>
<name>B7FZ62_PHATC</name>
<dbReference type="GO" id="GO:0005634">
    <property type="term" value="C:nucleus"/>
    <property type="evidence" value="ECO:0007669"/>
    <property type="project" value="UniProtKB-SubCell"/>
</dbReference>
<dbReference type="Pfam" id="PF10408">
    <property type="entry name" value="Ufd2P_core"/>
    <property type="match status" value="1"/>
</dbReference>
<feature type="region of interest" description="Disordered" evidence="11">
    <location>
        <begin position="874"/>
        <end position="893"/>
    </location>
</feature>
<dbReference type="EMBL" id="CM000611">
    <property type="protein sequence ID" value="EEC48284.1"/>
    <property type="molecule type" value="Genomic_DNA"/>
</dbReference>
<dbReference type="OrthoDB" id="20295at2759"/>
<dbReference type="InParanoid" id="B7FZ62"/>
<keyword evidence="7" id="KW-0963">Cytoplasm</keyword>
<dbReference type="GO" id="GO:0034450">
    <property type="term" value="F:ubiquitin-ubiquitin ligase activity"/>
    <property type="evidence" value="ECO:0007669"/>
    <property type="project" value="InterPro"/>
</dbReference>
<dbReference type="SUPFAM" id="SSF57850">
    <property type="entry name" value="RING/U-box"/>
    <property type="match status" value="1"/>
</dbReference>
<evidence type="ECO:0000256" key="8">
    <source>
        <dbReference type="ARBA" id="ARBA00022679"/>
    </source>
</evidence>
<reference evidence="14" key="2">
    <citation type="submission" date="2008-08" db="EMBL/GenBank/DDBJ databases">
        <authorList>
            <consortium name="Diatom Consortium"/>
            <person name="Grigoriev I."/>
            <person name="Grimwood J."/>
            <person name="Kuo A."/>
            <person name="Otillar R.P."/>
            <person name="Salamov A."/>
            <person name="Detter J.C."/>
            <person name="Lindquist E."/>
            <person name="Shapiro H."/>
            <person name="Lucas S."/>
            <person name="Glavina del Rio T."/>
            <person name="Pitluck S."/>
            <person name="Rokhsar D."/>
            <person name="Bowler C."/>
        </authorList>
    </citation>
    <scope>GENOME REANNOTATION</scope>
    <source>
        <strain evidence="14">CCAP 1055/1</strain>
    </source>
</reference>
<keyword evidence="10" id="KW-0539">Nucleus</keyword>
<evidence type="ECO:0000259" key="12">
    <source>
        <dbReference type="PROSITE" id="PS51698"/>
    </source>
</evidence>
<dbReference type="GO" id="GO:0036503">
    <property type="term" value="P:ERAD pathway"/>
    <property type="evidence" value="ECO:0007669"/>
    <property type="project" value="InterPro"/>
</dbReference>
<proteinExistence type="inferred from homology"/>
<comment type="similarity">
    <text evidence="5">Belongs to the ubiquitin conjugation factor E4 family.</text>
</comment>
<dbReference type="GeneID" id="7201009"/>
<evidence type="ECO:0000256" key="3">
    <source>
        <dbReference type="ARBA" id="ARBA00004496"/>
    </source>
</evidence>
<accession>B7FZ62</accession>
<feature type="domain" description="U-box" evidence="12">
    <location>
        <begin position="1046"/>
        <end position="1119"/>
    </location>
</feature>
<keyword evidence="14" id="KW-1185">Reference proteome</keyword>
<dbReference type="PROSITE" id="PS51698">
    <property type="entry name" value="U_BOX"/>
    <property type="match status" value="1"/>
</dbReference>
<feature type="compositionally biased region" description="Low complexity" evidence="11">
    <location>
        <begin position="57"/>
        <end position="68"/>
    </location>
</feature>
<feature type="compositionally biased region" description="Polar residues" evidence="11">
    <location>
        <begin position="98"/>
        <end position="121"/>
    </location>
</feature>
<dbReference type="STRING" id="556484.B7FZ62"/>
<comment type="subcellular location">
    <subcellularLocation>
        <location evidence="3">Cytoplasm</location>
    </subcellularLocation>
    <subcellularLocation>
        <location evidence="2">Nucleus</location>
    </subcellularLocation>
</comment>
<organism evidence="13 14">
    <name type="scientific">Phaeodactylum tricornutum (strain CCAP 1055/1)</name>
    <dbReference type="NCBI Taxonomy" id="556484"/>
    <lineage>
        <taxon>Eukaryota</taxon>
        <taxon>Sar</taxon>
        <taxon>Stramenopiles</taxon>
        <taxon>Ochrophyta</taxon>
        <taxon>Bacillariophyta</taxon>
        <taxon>Bacillariophyceae</taxon>
        <taxon>Bacillariophycidae</taxon>
        <taxon>Naviculales</taxon>
        <taxon>Phaeodactylaceae</taxon>
        <taxon>Phaeodactylum</taxon>
    </lineage>
</organism>
<dbReference type="GO" id="GO:0006511">
    <property type="term" value="P:ubiquitin-dependent protein catabolic process"/>
    <property type="evidence" value="ECO:0007669"/>
    <property type="project" value="InterPro"/>
</dbReference>
<feature type="compositionally biased region" description="Basic and acidic residues" evidence="11">
    <location>
        <begin position="22"/>
        <end position="32"/>
    </location>
</feature>
<evidence type="ECO:0000256" key="7">
    <source>
        <dbReference type="ARBA" id="ARBA00022490"/>
    </source>
</evidence>
<evidence type="ECO:0000313" key="13">
    <source>
        <dbReference type="EMBL" id="EEC48284.1"/>
    </source>
</evidence>
<dbReference type="Pfam" id="PF04564">
    <property type="entry name" value="U-box"/>
    <property type="match status" value="1"/>
</dbReference>
<protein>
    <recommendedName>
        <fullName evidence="6">RING-type E3 ubiquitin transferase</fullName>
        <ecNumber evidence="6">2.3.2.27</ecNumber>
    </recommendedName>
</protein>
<dbReference type="InterPro" id="IPR045132">
    <property type="entry name" value="UBE4"/>
</dbReference>
<keyword evidence="8" id="KW-0808">Transferase</keyword>
<evidence type="ECO:0000256" key="2">
    <source>
        <dbReference type="ARBA" id="ARBA00004123"/>
    </source>
</evidence>
<evidence type="ECO:0000256" key="5">
    <source>
        <dbReference type="ARBA" id="ARBA00007434"/>
    </source>
</evidence>
<dbReference type="Gene3D" id="3.30.40.10">
    <property type="entry name" value="Zinc/RING finger domain, C3HC4 (zinc finger)"/>
    <property type="match status" value="1"/>
</dbReference>
<comment type="pathway">
    <text evidence="4">Protein modification; protein ubiquitination.</text>
</comment>
<dbReference type="FunFam" id="3.30.40.10:FF:000055">
    <property type="entry name" value="Ubiquitin conjugation factor e4 a"/>
    <property type="match status" value="1"/>
</dbReference>
<dbReference type="UniPathway" id="UPA00143"/>
<dbReference type="InterPro" id="IPR003613">
    <property type="entry name" value="Ubox_domain"/>
</dbReference>
<evidence type="ECO:0000256" key="6">
    <source>
        <dbReference type="ARBA" id="ARBA00012483"/>
    </source>
</evidence>
<dbReference type="InterPro" id="IPR013083">
    <property type="entry name" value="Znf_RING/FYVE/PHD"/>
</dbReference>
<keyword evidence="9" id="KW-0833">Ubl conjugation pathway</keyword>
<dbReference type="AlphaFoldDB" id="B7FZ62"/>
<dbReference type="eggNOG" id="KOG2042">
    <property type="taxonomic scope" value="Eukaryota"/>
</dbReference>
<evidence type="ECO:0000256" key="1">
    <source>
        <dbReference type="ARBA" id="ARBA00000900"/>
    </source>
</evidence>